<dbReference type="Proteomes" id="UP000688137">
    <property type="component" value="Unassembled WGS sequence"/>
</dbReference>
<reference evidence="2" key="1">
    <citation type="submission" date="2021-01" db="EMBL/GenBank/DDBJ databases">
        <authorList>
            <consortium name="Genoscope - CEA"/>
            <person name="William W."/>
        </authorList>
    </citation>
    <scope>NUCLEOTIDE SEQUENCE</scope>
</reference>
<evidence type="ECO:0000313" key="3">
    <source>
        <dbReference type="Proteomes" id="UP000688137"/>
    </source>
</evidence>
<name>A0A8S1N3T3_PARPR</name>
<protein>
    <submittedName>
        <fullName evidence="2">Uncharacterized protein</fullName>
    </submittedName>
</protein>
<evidence type="ECO:0000313" key="2">
    <source>
        <dbReference type="EMBL" id="CAD8081714.1"/>
    </source>
</evidence>
<dbReference type="AlphaFoldDB" id="A0A8S1N3T3"/>
<feature type="chain" id="PRO_5035814153" evidence="1">
    <location>
        <begin position="23"/>
        <end position="71"/>
    </location>
</feature>
<proteinExistence type="predicted"/>
<organism evidence="2 3">
    <name type="scientific">Paramecium primaurelia</name>
    <dbReference type="NCBI Taxonomy" id="5886"/>
    <lineage>
        <taxon>Eukaryota</taxon>
        <taxon>Sar</taxon>
        <taxon>Alveolata</taxon>
        <taxon>Ciliophora</taxon>
        <taxon>Intramacronucleata</taxon>
        <taxon>Oligohymenophorea</taxon>
        <taxon>Peniculida</taxon>
        <taxon>Parameciidae</taxon>
        <taxon>Paramecium</taxon>
    </lineage>
</organism>
<accession>A0A8S1N3T3</accession>
<evidence type="ECO:0000256" key="1">
    <source>
        <dbReference type="SAM" id="SignalP"/>
    </source>
</evidence>
<sequence>MLIYQFLMIRFIFFVQIGMMKMDGLIQMNQDREGVILEYFQINIQQIEWESENGKFYNSWSEMQQILKILP</sequence>
<dbReference type="EMBL" id="CAJJDM010000068">
    <property type="protein sequence ID" value="CAD8081714.1"/>
    <property type="molecule type" value="Genomic_DNA"/>
</dbReference>
<keyword evidence="1" id="KW-0732">Signal</keyword>
<comment type="caution">
    <text evidence="2">The sequence shown here is derived from an EMBL/GenBank/DDBJ whole genome shotgun (WGS) entry which is preliminary data.</text>
</comment>
<keyword evidence="3" id="KW-1185">Reference proteome</keyword>
<gene>
    <name evidence="2" type="ORF">PPRIM_AZ9-3.1.T0660133</name>
</gene>
<feature type="signal peptide" evidence="1">
    <location>
        <begin position="1"/>
        <end position="22"/>
    </location>
</feature>